<evidence type="ECO:0000313" key="9">
    <source>
        <dbReference type="Proteomes" id="UP000594263"/>
    </source>
</evidence>
<feature type="binding site" evidence="6">
    <location>
        <position position="298"/>
    </location>
    <ligand>
        <name>Ca(2+)</name>
        <dbReference type="ChEBI" id="CHEBI:29108"/>
        <label>3</label>
    </ligand>
</feature>
<feature type="binding site" evidence="6">
    <location>
        <position position="28"/>
    </location>
    <ligand>
        <name>Ca(2+)</name>
        <dbReference type="ChEBI" id="CHEBI:29108"/>
        <label>1</label>
    </ligand>
</feature>
<feature type="binding site" evidence="6">
    <location>
        <position position="299"/>
    </location>
    <ligand>
        <name>Ca(2+)</name>
        <dbReference type="ChEBI" id="CHEBI:29108"/>
        <label>1</label>
    </ligand>
</feature>
<dbReference type="SMART" id="SM00335">
    <property type="entry name" value="ANX"/>
    <property type="match status" value="4"/>
</dbReference>
<dbReference type="GO" id="GO:0005544">
    <property type="term" value="F:calcium-dependent phospholipid binding"/>
    <property type="evidence" value="ECO:0007669"/>
    <property type="project" value="UniProtKB-KW"/>
</dbReference>
<dbReference type="GO" id="GO:0005737">
    <property type="term" value="C:cytoplasm"/>
    <property type="evidence" value="ECO:0007669"/>
    <property type="project" value="TreeGrafter"/>
</dbReference>
<keyword evidence="1 6" id="KW-0479">Metal-binding</keyword>
<dbReference type="Gene3D" id="1.10.220.10">
    <property type="entry name" value="Annexin"/>
    <property type="match status" value="4"/>
</dbReference>
<dbReference type="FunFam" id="1.10.220.10:FF:000009">
    <property type="entry name" value="Annexin"/>
    <property type="match status" value="1"/>
</dbReference>
<evidence type="ECO:0000256" key="5">
    <source>
        <dbReference type="ARBA" id="ARBA00023302"/>
    </source>
</evidence>
<evidence type="ECO:0000256" key="4">
    <source>
        <dbReference type="ARBA" id="ARBA00023216"/>
    </source>
</evidence>
<feature type="binding site" evidence="6">
    <location>
        <position position="26"/>
    </location>
    <ligand>
        <name>Ca(2+)</name>
        <dbReference type="ChEBI" id="CHEBI:29108"/>
        <label>1</label>
    </ligand>
</feature>
<keyword evidence="5 7" id="KW-0111">Calcium/phospholipid-binding</keyword>
<proteinExistence type="inferred from homology"/>
<evidence type="ECO:0000256" key="7">
    <source>
        <dbReference type="RuleBase" id="RU003540"/>
    </source>
</evidence>
<evidence type="ECO:0000313" key="8">
    <source>
        <dbReference type="EnsemblPlants" id="Kaladp0076s0043.1.v1.1"/>
    </source>
</evidence>
<dbReference type="PANTHER" id="PTHR10502">
    <property type="entry name" value="ANNEXIN"/>
    <property type="match status" value="1"/>
</dbReference>
<dbReference type="GO" id="GO:0009414">
    <property type="term" value="P:response to water deprivation"/>
    <property type="evidence" value="ECO:0007669"/>
    <property type="project" value="TreeGrafter"/>
</dbReference>
<feature type="binding site" evidence="6">
    <location>
        <position position="68"/>
    </location>
    <ligand>
        <name>Ca(2+)</name>
        <dbReference type="ChEBI" id="CHEBI:29108"/>
        <label>1</label>
    </ligand>
</feature>
<feature type="binding site" evidence="6">
    <location>
        <position position="24"/>
    </location>
    <ligand>
        <name>Ca(2+)</name>
        <dbReference type="ChEBI" id="CHEBI:29108"/>
        <label>1</label>
    </ligand>
</feature>
<dbReference type="GO" id="GO:0001786">
    <property type="term" value="F:phosphatidylserine binding"/>
    <property type="evidence" value="ECO:0007669"/>
    <property type="project" value="TreeGrafter"/>
</dbReference>
<evidence type="ECO:0000256" key="6">
    <source>
        <dbReference type="PIRSR" id="PIRSR609118-1"/>
    </source>
</evidence>
<feature type="binding site" evidence="6">
    <location>
        <position position="304"/>
    </location>
    <ligand>
        <name>Ca(2+)</name>
        <dbReference type="ChEBI" id="CHEBI:29108"/>
        <label>1</label>
    </ligand>
</feature>
<organism evidence="8 9">
    <name type="scientific">Kalanchoe fedtschenkoi</name>
    <name type="common">Lavender scallops</name>
    <name type="synonym">South American air plant</name>
    <dbReference type="NCBI Taxonomy" id="63787"/>
    <lineage>
        <taxon>Eukaryota</taxon>
        <taxon>Viridiplantae</taxon>
        <taxon>Streptophyta</taxon>
        <taxon>Embryophyta</taxon>
        <taxon>Tracheophyta</taxon>
        <taxon>Spermatophyta</taxon>
        <taxon>Magnoliopsida</taxon>
        <taxon>eudicotyledons</taxon>
        <taxon>Gunneridae</taxon>
        <taxon>Pentapetalae</taxon>
        <taxon>Saxifragales</taxon>
        <taxon>Crassulaceae</taxon>
        <taxon>Kalanchoe</taxon>
    </lineage>
</organism>
<dbReference type="InterPro" id="IPR018252">
    <property type="entry name" value="Annexin_repeat_CS"/>
</dbReference>
<dbReference type="InterPro" id="IPR018502">
    <property type="entry name" value="Annexin_repeat"/>
</dbReference>
<evidence type="ECO:0000256" key="2">
    <source>
        <dbReference type="ARBA" id="ARBA00022737"/>
    </source>
</evidence>
<dbReference type="FunFam" id="1.10.220.10:FF:000008">
    <property type="entry name" value="Annexin"/>
    <property type="match status" value="1"/>
</dbReference>
<keyword evidence="2 7" id="KW-0677">Repeat</keyword>
<dbReference type="PROSITE" id="PS51897">
    <property type="entry name" value="ANNEXIN_2"/>
    <property type="match status" value="4"/>
</dbReference>
<keyword evidence="3 6" id="KW-0106">Calcium</keyword>
<dbReference type="Proteomes" id="UP000594263">
    <property type="component" value="Unplaced"/>
</dbReference>
<dbReference type="InterPro" id="IPR001464">
    <property type="entry name" value="Annexin"/>
</dbReference>
<dbReference type="GO" id="GO:0005886">
    <property type="term" value="C:plasma membrane"/>
    <property type="evidence" value="ECO:0007669"/>
    <property type="project" value="TreeGrafter"/>
</dbReference>
<accession>A0A7N1A1T1</accession>
<dbReference type="FunFam" id="1.10.220.10:FF:000006">
    <property type="entry name" value="Annexin"/>
    <property type="match status" value="1"/>
</dbReference>
<comment type="similarity">
    <text evidence="7">Belongs to the annexin family.</text>
</comment>
<dbReference type="PRINTS" id="PR01814">
    <property type="entry name" value="ANNEXINPLANT"/>
</dbReference>
<sequence length="316" mass="36143">MSTLTVPHSVPSVGEDVEQLRTAFSGWGTNEKLIVSILAHRNADQRKAIREHYASTYGEDLLKELDRELSNDFERLVLLWTLDPAERDALLANEATKRWTSSNQVLMEVACTRTSNQLLAAKQAYHARYKKSLEEDVGYHTTGDFRKLLLPLVSVYRYDGDEVNMTLAKSESKILHEKIKDKHYSDEEVIRILSTRSKAQILATLNHYKDDFGNDIEKDLEADDKDEYLSLLRGTINCLTYPERYFAEVLRQAIIGQGTDEHALTRVVATRAEVDMKVIKEEYYRRNSVPLDKAIVKDTTGDYEDMLLALIGHEEA</sequence>
<keyword evidence="4 7" id="KW-0041">Annexin</keyword>
<feature type="binding site" evidence="6">
    <location>
        <position position="258"/>
    </location>
    <ligand>
        <name>Ca(2+)</name>
        <dbReference type="ChEBI" id="CHEBI:29108"/>
        <label>1</label>
    </ligand>
</feature>
<dbReference type="PANTHER" id="PTHR10502:SF104">
    <property type="entry name" value="ANNEXIN D1"/>
    <property type="match status" value="1"/>
</dbReference>
<feature type="binding site" evidence="6">
    <location>
        <position position="254"/>
    </location>
    <ligand>
        <name>Ca(2+)</name>
        <dbReference type="ChEBI" id="CHEBI:29108"/>
        <label>1</label>
    </ligand>
</feature>
<reference evidence="8" key="1">
    <citation type="submission" date="2021-01" db="UniProtKB">
        <authorList>
            <consortium name="EnsemblPlants"/>
        </authorList>
    </citation>
    <scope>IDENTIFICATION</scope>
</reference>
<comment type="domain">
    <text evidence="7">A pair of annexin repeats may form one binding site for calcium and phospholipid.</text>
</comment>
<dbReference type="InterPro" id="IPR009118">
    <property type="entry name" value="AnnexinD_plant"/>
</dbReference>
<keyword evidence="9" id="KW-1185">Reference proteome</keyword>
<dbReference type="PROSITE" id="PS00223">
    <property type="entry name" value="ANNEXIN_1"/>
    <property type="match status" value="1"/>
</dbReference>
<dbReference type="FunFam" id="1.10.220.10:FF:000001">
    <property type="entry name" value="Annexin"/>
    <property type="match status" value="1"/>
</dbReference>
<evidence type="ECO:0000256" key="1">
    <source>
        <dbReference type="ARBA" id="ARBA00022723"/>
    </source>
</evidence>
<dbReference type="AlphaFoldDB" id="A0A7N1A1T1"/>
<feature type="binding site" evidence="6">
    <location>
        <position position="296"/>
    </location>
    <ligand>
        <name>Ca(2+)</name>
        <dbReference type="ChEBI" id="CHEBI:29108"/>
        <label>1</label>
    </ligand>
</feature>
<dbReference type="GO" id="GO:0009408">
    <property type="term" value="P:response to heat"/>
    <property type="evidence" value="ECO:0007669"/>
    <property type="project" value="TreeGrafter"/>
</dbReference>
<dbReference type="GO" id="GO:0005509">
    <property type="term" value="F:calcium ion binding"/>
    <property type="evidence" value="ECO:0007669"/>
    <property type="project" value="InterPro"/>
</dbReference>
<name>A0A7N1A1T1_KALFE</name>
<dbReference type="Gramene" id="Kaladp0076s0043.1.v1.1">
    <property type="protein sequence ID" value="Kaladp0076s0043.1.v1.1"/>
    <property type="gene ID" value="Kaladp0076s0043.v1.1"/>
</dbReference>
<protein>
    <recommendedName>
        <fullName evidence="7">Annexin</fullName>
    </recommendedName>
</protein>
<dbReference type="EnsemblPlants" id="Kaladp0076s0043.1.v1.1">
    <property type="protein sequence ID" value="Kaladp0076s0043.1.v1.1"/>
    <property type="gene ID" value="Kaladp0076s0043.v1.1"/>
</dbReference>
<dbReference type="GO" id="GO:0009651">
    <property type="term" value="P:response to salt stress"/>
    <property type="evidence" value="ECO:0007669"/>
    <property type="project" value="TreeGrafter"/>
</dbReference>
<dbReference type="PRINTS" id="PR00196">
    <property type="entry name" value="ANNEXIN"/>
</dbReference>
<evidence type="ECO:0000256" key="3">
    <source>
        <dbReference type="ARBA" id="ARBA00022837"/>
    </source>
</evidence>
<dbReference type="InterPro" id="IPR037104">
    <property type="entry name" value="Annexin_sf"/>
</dbReference>
<dbReference type="OMA" id="FMENQEQ"/>
<dbReference type="GO" id="GO:0009409">
    <property type="term" value="P:response to cold"/>
    <property type="evidence" value="ECO:0007669"/>
    <property type="project" value="TreeGrafter"/>
</dbReference>
<dbReference type="SUPFAM" id="SSF47874">
    <property type="entry name" value="Annexin"/>
    <property type="match status" value="1"/>
</dbReference>
<dbReference type="Pfam" id="PF00191">
    <property type="entry name" value="Annexin"/>
    <property type="match status" value="4"/>
</dbReference>